<dbReference type="InterPro" id="IPR027417">
    <property type="entry name" value="P-loop_NTPase"/>
</dbReference>
<reference evidence="2" key="1">
    <citation type="submission" date="2015-08" db="EMBL/GenBank/DDBJ databases">
        <authorList>
            <person name="Babu N.S."/>
            <person name="Beckwith C.J."/>
            <person name="Beseler K.G."/>
            <person name="Brison A."/>
            <person name="Carone J.V."/>
            <person name="Caskin T.P."/>
            <person name="Diamond M."/>
            <person name="Durham M.E."/>
            <person name="Foxe J.M."/>
            <person name="Go M."/>
            <person name="Henderson B.A."/>
            <person name="Jones I.B."/>
            <person name="McGettigan J.A."/>
            <person name="Micheletti S.J."/>
            <person name="Nasrallah M.E."/>
            <person name="Ortiz D."/>
            <person name="Piller C.R."/>
            <person name="Privatt S.R."/>
            <person name="Schneider S.L."/>
            <person name="Sharp S."/>
            <person name="Smith T.C."/>
            <person name="Stanton J.D."/>
            <person name="Ullery H.E."/>
            <person name="Wilson R.J."/>
            <person name="Serrano M.G."/>
            <person name="Buck G."/>
            <person name="Lee V."/>
            <person name="Wang Y."/>
            <person name="Carvalho R."/>
            <person name="Voegtly L."/>
            <person name="Shi R."/>
            <person name="Duckworth R."/>
            <person name="Johnson A."/>
            <person name="Loviza R."/>
            <person name="Walstead R."/>
            <person name="Shah Z."/>
            <person name="Kiflezghi M."/>
            <person name="Wade K."/>
            <person name="Ball S.L."/>
            <person name="Bradley K.W."/>
            <person name="Asai D.J."/>
            <person name="Bowman C.A."/>
            <person name="Russell D.A."/>
            <person name="Pope W.H."/>
            <person name="Jacobs-Sera D."/>
            <person name="Hendrix R.W."/>
            <person name="Hatfull G.F."/>
        </authorList>
    </citation>
    <scope>NUCLEOTIDE SEQUENCE</scope>
</reference>
<dbReference type="SUPFAM" id="SSF52540">
    <property type="entry name" value="P-loop containing nucleoside triphosphate hydrolases"/>
    <property type="match status" value="1"/>
</dbReference>
<feature type="region of interest" description="Disordered" evidence="1">
    <location>
        <begin position="299"/>
        <end position="322"/>
    </location>
</feature>
<evidence type="ECO:0000313" key="2">
    <source>
        <dbReference type="EMBL" id="CUR57049.1"/>
    </source>
</evidence>
<dbReference type="AlphaFoldDB" id="A0A2P2C507"/>
<organism evidence="2">
    <name type="scientific">metagenome</name>
    <dbReference type="NCBI Taxonomy" id="256318"/>
    <lineage>
        <taxon>unclassified sequences</taxon>
        <taxon>metagenomes</taxon>
    </lineage>
</organism>
<dbReference type="Gene3D" id="3.40.50.300">
    <property type="entry name" value="P-loop containing nucleotide triphosphate hydrolases"/>
    <property type="match status" value="1"/>
</dbReference>
<sequence>MSEQQTVHVHIGLGKTGTSTIQRALAEQQQALREFGIHMPGGSHVDTRRAVYDLMGRRIGGGDSETVTGAWKPFARSVVASTAPTVVFSEEMLALARPRVVRRLVESLAPRRVIVIVTVRDLGRVLGSYWQQMVMMGRTETLTEFLQAVRDPESGPASAGVGFWMRQDLIRTLNAWESAVPREDIRIVTLPAPGQAPDLLNDRFAEVIGAPAGLLRSSRRVGNASVGVPEAEVVRRLNELLAHDLAENQRLSLMRIIREGLVGRESAPITVPASEFDWIAERSAAMVTELSDRGYPVIGSLDDLTPRPGPATALPGSGGESDDAEVADAAIAALAAVSLDRARLWDRNRQRAARRRRRRGGRGPSASPDKLASQGRALSFRMRTWALAKADNSRVFGWAARAYLKQTSRR</sequence>
<feature type="region of interest" description="Disordered" evidence="1">
    <location>
        <begin position="350"/>
        <end position="374"/>
    </location>
</feature>
<protein>
    <recommendedName>
        <fullName evidence="3">Sulfotransferase family protein</fullName>
    </recommendedName>
</protein>
<dbReference type="EMBL" id="CZKA01000033">
    <property type="protein sequence ID" value="CUR57049.1"/>
    <property type="molecule type" value="Genomic_DNA"/>
</dbReference>
<evidence type="ECO:0000256" key="1">
    <source>
        <dbReference type="SAM" id="MobiDB-lite"/>
    </source>
</evidence>
<proteinExistence type="predicted"/>
<accession>A0A2P2C507</accession>
<name>A0A2P2C507_9ZZZZ</name>
<evidence type="ECO:0008006" key="3">
    <source>
        <dbReference type="Google" id="ProtNLM"/>
    </source>
</evidence>
<gene>
    <name evidence="2" type="ORF">NOCA2390006</name>
</gene>
<feature type="compositionally biased region" description="Basic residues" evidence="1">
    <location>
        <begin position="350"/>
        <end position="361"/>
    </location>
</feature>